<name>A0A8D8AXJ5_CULPI</name>
<evidence type="ECO:0000256" key="1">
    <source>
        <dbReference type="ARBA" id="ARBA00005234"/>
    </source>
</evidence>
<evidence type="ECO:0000259" key="4">
    <source>
        <dbReference type="PROSITE" id="PS50600"/>
    </source>
</evidence>
<organism evidence="5">
    <name type="scientific">Culex pipiens</name>
    <name type="common">House mosquito</name>
    <dbReference type="NCBI Taxonomy" id="7175"/>
    <lineage>
        <taxon>Eukaryota</taxon>
        <taxon>Metazoa</taxon>
        <taxon>Ecdysozoa</taxon>
        <taxon>Arthropoda</taxon>
        <taxon>Hexapoda</taxon>
        <taxon>Insecta</taxon>
        <taxon>Pterygota</taxon>
        <taxon>Neoptera</taxon>
        <taxon>Endopterygota</taxon>
        <taxon>Diptera</taxon>
        <taxon>Nematocera</taxon>
        <taxon>Culicoidea</taxon>
        <taxon>Culicidae</taxon>
        <taxon>Culicinae</taxon>
        <taxon>Culicini</taxon>
        <taxon>Culex</taxon>
        <taxon>Culex</taxon>
    </lineage>
</organism>
<dbReference type="InterPro" id="IPR038765">
    <property type="entry name" value="Papain-like_cys_pep_sf"/>
</dbReference>
<dbReference type="InterPro" id="IPR003653">
    <property type="entry name" value="Peptidase_C48_C"/>
</dbReference>
<dbReference type="Gene3D" id="3.40.395.10">
    <property type="entry name" value="Adenoviral Proteinase, Chain A"/>
    <property type="match status" value="1"/>
</dbReference>
<comment type="similarity">
    <text evidence="1">Belongs to the peptidase C48 family.</text>
</comment>
<evidence type="ECO:0000313" key="5">
    <source>
        <dbReference type="EMBL" id="CAG6464030.1"/>
    </source>
</evidence>
<dbReference type="AlphaFoldDB" id="A0A8D8AXJ5"/>
<evidence type="ECO:0000256" key="3">
    <source>
        <dbReference type="ARBA" id="ARBA00022801"/>
    </source>
</evidence>
<dbReference type="EMBL" id="HBUE01050086">
    <property type="protein sequence ID" value="CAG6464030.1"/>
    <property type="molecule type" value="Transcribed_RNA"/>
</dbReference>
<dbReference type="GO" id="GO:0006508">
    <property type="term" value="P:proteolysis"/>
    <property type="evidence" value="ECO:0007669"/>
    <property type="project" value="UniProtKB-KW"/>
</dbReference>
<proteinExistence type="inferred from homology"/>
<accession>A0A8D8AXJ5</accession>
<evidence type="ECO:0000256" key="2">
    <source>
        <dbReference type="ARBA" id="ARBA00022670"/>
    </source>
</evidence>
<reference evidence="5" key="1">
    <citation type="submission" date="2021-05" db="EMBL/GenBank/DDBJ databases">
        <authorList>
            <person name="Alioto T."/>
            <person name="Alioto T."/>
            <person name="Gomez Garrido J."/>
        </authorList>
    </citation>
    <scope>NUCLEOTIDE SEQUENCE</scope>
</reference>
<keyword evidence="3" id="KW-0378">Hydrolase</keyword>
<feature type="domain" description="Ubiquitin-like protease family profile" evidence="4">
    <location>
        <begin position="1"/>
        <end position="164"/>
    </location>
</feature>
<dbReference type="GO" id="GO:0008234">
    <property type="term" value="F:cysteine-type peptidase activity"/>
    <property type="evidence" value="ECO:0007669"/>
    <property type="project" value="InterPro"/>
</dbReference>
<sequence>MDGCQLHDTTVDALFAIIETDAQWSFAPSHCVQFLFGIGTRSPSLKTACIEVIQLAMKYFADVFTSNSWILFPICYGNHFFLAEIEYENRIFRLYNSLKKCVREDALFFFRRLIERASELKIYTDSPAIHEITAGEWELFNVEAAQQANYVDCGVFVIKYAMDLKNRSNDYNQPFDVVELRKSLQELLLSNVKYKQ</sequence>
<protein>
    <submittedName>
        <fullName evidence="5">(northern house mosquito) hypothetical protein</fullName>
    </submittedName>
</protein>
<keyword evidence="2" id="KW-0645">Protease</keyword>
<dbReference type="SUPFAM" id="SSF54001">
    <property type="entry name" value="Cysteine proteinases"/>
    <property type="match status" value="1"/>
</dbReference>
<dbReference type="Pfam" id="PF02902">
    <property type="entry name" value="Peptidase_C48"/>
    <property type="match status" value="1"/>
</dbReference>
<dbReference type="PROSITE" id="PS50600">
    <property type="entry name" value="ULP_PROTEASE"/>
    <property type="match status" value="1"/>
</dbReference>